<reference evidence="4 5" key="1">
    <citation type="submission" date="2021-07" db="EMBL/GenBank/DDBJ databases">
        <title>Paenibacillus radiodurans sp. nov., isolated from the southeastern edge of Tengger Desert.</title>
        <authorList>
            <person name="Zhang G."/>
        </authorList>
    </citation>
    <scope>NUCLEOTIDE SEQUENCE [LARGE SCALE GENOMIC DNA]</scope>
    <source>
        <strain evidence="4 5">CCM 7311</strain>
    </source>
</reference>
<comment type="caution">
    <text evidence="4">The sequence shown here is derived from an EMBL/GenBank/DDBJ whole genome shotgun (WGS) entry which is preliminary data.</text>
</comment>
<evidence type="ECO:0000313" key="5">
    <source>
        <dbReference type="Proteomes" id="UP001519887"/>
    </source>
</evidence>
<evidence type="ECO:0000256" key="1">
    <source>
        <dbReference type="ARBA" id="ARBA00023224"/>
    </source>
</evidence>
<dbReference type="PANTHER" id="PTHR32089">
    <property type="entry name" value="METHYL-ACCEPTING CHEMOTAXIS PROTEIN MCPB"/>
    <property type="match status" value="1"/>
</dbReference>
<keyword evidence="1 2" id="KW-0807">Transducer</keyword>
<feature type="non-terminal residue" evidence="4">
    <location>
        <position position="279"/>
    </location>
</feature>
<evidence type="ECO:0000259" key="3">
    <source>
        <dbReference type="PROSITE" id="PS50111"/>
    </source>
</evidence>
<dbReference type="Proteomes" id="UP001519887">
    <property type="component" value="Unassembled WGS sequence"/>
</dbReference>
<dbReference type="Pfam" id="PF00571">
    <property type="entry name" value="CBS"/>
    <property type="match status" value="1"/>
</dbReference>
<dbReference type="InterPro" id="IPR000644">
    <property type="entry name" value="CBS_dom"/>
</dbReference>
<evidence type="ECO:0000313" key="4">
    <source>
        <dbReference type="EMBL" id="MBW7459373.1"/>
    </source>
</evidence>
<dbReference type="InterPro" id="IPR046342">
    <property type="entry name" value="CBS_dom_sf"/>
</dbReference>
<accession>A0ABS7CEK2</accession>
<proteinExistence type="predicted"/>
<dbReference type="Gene3D" id="1.10.287.950">
    <property type="entry name" value="Methyl-accepting chemotaxis protein"/>
    <property type="match status" value="1"/>
</dbReference>
<dbReference type="SUPFAM" id="SSF58104">
    <property type="entry name" value="Methyl-accepting chemotaxis protein (MCP) signaling domain"/>
    <property type="match status" value="1"/>
</dbReference>
<feature type="domain" description="Methyl-accepting transducer" evidence="3">
    <location>
        <begin position="168"/>
        <end position="279"/>
    </location>
</feature>
<dbReference type="PROSITE" id="PS50111">
    <property type="entry name" value="CHEMOTAXIS_TRANSDUC_2"/>
    <property type="match status" value="1"/>
</dbReference>
<dbReference type="EMBL" id="JAHZIK010001610">
    <property type="protein sequence ID" value="MBW7459373.1"/>
    <property type="molecule type" value="Genomic_DNA"/>
</dbReference>
<gene>
    <name evidence="4" type="ORF">K0U00_35495</name>
</gene>
<protein>
    <recommendedName>
        <fullName evidence="3">Methyl-accepting transducer domain-containing protein</fullName>
    </recommendedName>
</protein>
<keyword evidence="5" id="KW-1185">Reference proteome</keyword>
<dbReference type="Pfam" id="PF00015">
    <property type="entry name" value="MCPsignal"/>
    <property type="match status" value="1"/>
</dbReference>
<evidence type="ECO:0000256" key="2">
    <source>
        <dbReference type="PROSITE-ProRule" id="PRU00284"/>
    </source>
</evidence>
<dbReference type="InterPro" id="IPR004089">
    <property type="entry name" value="MCPsignal_dom"/>
</dbReference>
<name>A0ABS7CEK2_9BACL</name>
<organism evidence="4 5">
    <name type="scientific">Paenibacillus sepulcri</name>
    <dbReference type="NCBI Taxonomy" id="359917"/>
    <lineage>
        <taxon>Bacteria</taxon>
        <taxon>Bacillati</taxon>
        <taxon>Bacillota</taxon>
        <taxon>Bacilli</taxon>
        <taxon>Bacillales</taxon>
        <taxon>Paenibacillaceae</taxon>
        <taxon>Paenibacillus</taxon>
    </lineage>
</organism>
<sequence length="279" mass="31303">MIHEEEHVMSTTYMEALEEPSVVTGQPMQQNQEWLEFIRTAPVVYASHTCQEVIQQFGSQPDCDCVIVCDDARKPRGLVMKRNLTVIQTHRFGRELYYNRSIVKLMDAHPLIIDIHTSPQKLLDLALGRDEKTLYDCVIVTDQEQLTGILSVADLLHLSRLMQRLSIESQIRTVHGAESMIKEIDQSVVRVLSASEQGEKMSETMVDLTLKGKKELDKVTAAFLSLNDNTTRQEGQIGELQERASSISSVSKLIRDLADQCNLLAVNATIEAARAGEHG</sequence>
<dbReference type="Gene3D" id="3.10.580.10">
    <property type="entry name" value="CBS-domain"/>
    <property type="match status" value="1"/>
</dbReference>
<dbReference type="SUPFAM" id="SSF54631">
    <property type="entry name" value="CBS-domain pair"/>
    <property type="match status" value="1"/>
</dbReference>
<dbReference type="PANTHER" id="PTHR32089:SF112">
    <property type="entry name" value="LYSOZYME-LIKE PROTEIN-RELATED"/>
    <property type="match status" value="1"/>
</dbReference>